<name>A0A3L9ZY49_9FLAO</name>
<evidence type="ECO:0000313" key="2">
    <source>
        <dbReference type="EMBL" id="RMA77366.1"/>
    </source>
</evidence>
<proteinExistence type="predicted"/>
<dbReference type="Proteomes" id="UP000280368">
    <property type="component" value="Unassembled WGS sequence"/>
</dbReference>
<feature type="transmembrane region" description="Helical" evidence="1">
    <location>
        <begin position="12"/>
        <end position="32"/>
    </location>
</feature>
<accession>A0A3L9ZY49</accession>
<organism evidence="2 3">
    <name type="scientific">Flavobacterium weaverense</name>
    <dbReference type="NCBI Taxonomy" id="271156"/>
    <lineage>
        <taxon>Bacteria</taxon>
        <taxon>Pseudomonadati</taxon>
        <taxon>Bacteroidota</taxon>
        <taxon>Flavobacteriia</taxon>
        <taxon>Flavobacteriales</taxon>
        <taxon>Flavobacteriaceae</taxon>
        <taxon>Flavobacterium</taxon>
    </lineage>
</organism>
<keyword evidence="3" id="KW-1185">Reference proteome</keyword>
<evidence type="ECO:0000313" key="3">
    <source>
        <dbReference type="Proteomes" id="UP000280368"/>
    </source>
</evidence>
<keyword evidence="1" id="KW-0812">Transmembrane</keyword>
<protein>
    <submittedName>
        <fullName evidence="2">Uncharacterized protein</fullName>
    </submittedName>
</protein>
<keyword evidence="1" id="KW-1133">Transmembrane helix</keyword>
<sequence length="146" mass="17326">MKEDNRMKFKNLTIVMVIVCILSMIILLYTNYKHNQFDSRKKTFEGEAIALTMKFKKSGKMRYLVYCFYVDGKILSKRKVIGGDEILNKFYKVKYHLNNPRANYIILDKELKPDSLTLVKAGFSKIKYYTYDSGVTNKYLERSKWK</sequence>
<dbReference type="EMBL" id="REFH01000008">
    <property type="protein sequence ID" value="RMA77366.1"/>
    <property type="molecule type" value="Genomic_DNA"/>
</dbReference>
<dbReference type="AlphaFoldDB" id="A0A3L9ZY49"/>
<comment type="caution">
    <text evidence="2">The sequence shown here is derived from an EMBL/GenBank/DDBJ whole genome shotgun (WGS) entry which is preliminary data.</text>
</comment>
<gene>
    <name evidence="2" type="ORF">BC961_1369</name>
</gene>
<reference evidence="2 3" key="1">
    <citation type="submission" date="2018-10" db="EMBL/GenBank/DDBJ databases">
        <title>Genomic Encyclopedia of Archaeal and Bacterial Type Strains, Phase II (KMG-II): from individual species to whole genera.</title>
        <authorList>
            <person name="Goeker M."/>
        </authorList>
    </citation>
    <scope>NUCLEOTIDE SEQUENCE [LARGE SCALE GENOMIC DNA]</scope>
    <source>
        <strain evidence="2 3">DSM 19727</strain>
    </source>
</reference>
<evidence type="ECO:0000256" key="1">
    <source>
        <dbReference type="SAM" id="Phobius"/>
    </source>
</evidence>
<keyword evidence="1" id="KW-0472">Membrane</keyword>